<feature type="region of interest" description="Disordered" evidence="11">
    <location>
        <begin position="603"/>
        <end position="627"/>
    </location>
</feature>
<evidence type="ECO:0000256" key="1">
    <source>
        <dbReference type="ARBA" id="ARBA00004123"/>
    </source>
</evidence>
<dbReference type="SMART" id="SM00249">
    <property type="entry name" value="PHD"/>
    <property type="match status" value="1"/>
</dbReference>
<dbReference type="Gene3D" id="3.30.40.10">
    <property type="entry name" value="Zinc/RING finger domain, C3HC4 (zinc finger)"/>
    <property type="match status" value="1"/>
</dbReference>
<dbReference type="InterPro" id="IPR001650">
    <property type="entry name" value="Helicase_C-like"/>
</dbReference>
<keyword evidence="8" id="KW-0539">Nucleus</keyword>
<feature type="domain" description="Chromo" evidence="12">
    <location>
        <begin position="554"/>
        <end position="614"/>
    </location>
</feature>
<evidence type="ECO:0000259" key="13">
    <source>
        <dbReference type="PROSITE" id="PS50016"/>
    </source>
</evidence>
<keyword evidence="15" id="KW-1185">Reference proteome</keyword>
<keyword evidence="3" id="KW-0677">Repeat</keyword>
<feature type="region of interest" description="Disordered" evidence="11">
    <location>
        <begin position="2279"/>
        <end position="2315"/>
    </location>
</feature>
<dbReference type="GO" id="GO:0005524">
    <property type="term" value="F:ATP binding"/>
    <property type="evidence" value="ECO:0007669"/>
    <property type="project" value="UniProtKB-KW"/>
</dbReference>
<feature type="compositionally biased region" description="Basic residues" evidence="11">
    <location>
        <begin position="154"/>
        <end position="163"/>
    </location>
</feature>
<gene>
    <name evidence="16" type="primary">LOC110803654</name>
</gene>
<dbReference type="GeneID" id="110803654"/>
<evidence type="ECO:0000259" key="12">
    <source>
        <dbReference type="PROSITE" id="PS50013"/>
    </source>
</evidence>
<dbReference type="InterPro" id="IPR027417">
    <property type="entry name" value="P-loop_NTPase"/>
</dbReference>
<feature type="region of interest" description="Disordered" evidence="11">
    <location>
        <begin position="2343"/>
        <end position="2374"/>
    </location>
</feature>
<dbReference type="GO" id="GO:0016887">
    <property type="term" value="F:ATP hydrolysis activity"/>
    <property type="evidence" value="ECO:0000318"/>
    <property type="project" value="GO_Central"/>
</dbReference>
<dbReference type="SUPFAM" id="SSF52540">
    <property type="entry name" value="P-loop containing nucleoside triphosphate hydrolases"/>
    <property type="match status" value="2"/>
</dbReference>
<evidence type="ECO:0000256" key="11">
    <source>
        <dbReference type="SAM" id="MobiDB-lite"/>
    </source>
</evidence>
<dbReference type="InterPro" id="IPR019787">
    <property type="entry name" value="Znf_PHD-finger"/>
</dbReference>
<dbReference type="InterPro" id="IPR000330">
    <property type="entry name" value="SNF2_N"/>
</dbReference>
<dbReference type="Gene3D" id="2.40.50.40">
    <property type="match status" value="1"/>
</dbReference>
<dbReference type="InterPro" id="IPR019786">
    <property type="entry name" value="Zinc_finger_PHD-type_CS"/>
</dbReference>
<evidence type="ECO:0000313" key="16">
    <source>
        <dbReference type="RefSeq" id="XP_021864873.2"/>
    </source>
</evidence>
<dbReference type="SMART" id="SM00298">
    <property type="entry name" value="CHROMO"/>
    <property type="match status" value="2"/>
</dbReference>
<feature type="compositionally biased region" description="Acidic residues" evidence="11">
    <location>
        <begin position="195"/>
        <end position="206"/>
    </location>
</feature>
<reference evidence="15" key="1">
    <citation type="journal article" date="2021" name="Nat. Commun.">
        <title>Genomic analyses provide insights into spinach domestication and the genetic basis of agronomic traits.</title>
        <authorList>
            <person name="Cai X."/>
            <person name="Sun X."/>
            <person name="Xu C."/>
            <person name="Sun H."/>
            <person name="Wang X."/>
            <person name="Ge C."/>
            <person name="Zhang Z."/>
            <person name="Wang Q."/>
            <person name="Fei Z."/>
            <person name="Jiao C."/>
            <person name="Wang Q."/>
        </authorList>
    </citation>
    <scope>NUCLEOTIDE SEQUENCE [LARGE SCALE GENOMIC DNA]</scope>
    <source>
        <strain evidence="15">cv. Varoflay</strain>
    </source>
</reference>
<evidence type="ECO:0000256" key="6">
    <source>
        <dbReference type="ARBA" id="ARBA00022833"/>
    </source>
</evidence>
<keyword evidence="4" id="KW-0547">Nucleotide-binding</keyword>
<feature type="compositionally biased region" description="Polar residues" evidence="11">
    <location>
        <begin position="1247"/>
        <end position="1260"/>
    </location>
</feature>
<feature type="compositionally biased region" description="Basic and acidic residues" evidence="11">
    <location>
        <begin position="121"/>
        <end position="145"/>
    </location>
</feature>
<keyword evidence="2" id="KW-0479">Metal-binding</keyword>
<dbReference type="InterPro" id="IPR013083">
    <property type="entry name" value="Znf_RING/FYVE/PHD"/>
</dbReference>
<dbReference type="PROSITE" id="PS50013">
    <property type="entry name" value="CHROMO_2"/>
    <property type="match status" value="1"/>
</dbReference>
<feature type="compositionally biased region" description="Polar residues" evidence="11">
    <location>
        <begin position="103"/>
        <end position="120"/>
    </location>
</feature>
<name>A0A9R0JDD4_SPIOL</name>
<feature type="domain" description="Helicase C-terminal" evidence="14">
    <location>
        <begin position="926"/>
        <end position="1089"/>
    </location>
</feature>
<dbReference type="RefSeq" id="XP_021864873.2">
    <property type="nucleotide sequence ID" value="XM_022009181.2"/>
</dbReference>
<feature type="compositionally biased region" description="Polar residues" evidence="11">
    <location>
        <begin position="2306"/>
        <end position="2315"/>
    </location>
</feature>
<dbReference type="GO" id="GO:0140658">
    <property type="term" value="F:ATP-dependent chromatin remodeler activity"/>
    <property type="evidence" value="ECO:0000318"/>
    <property type="project" value="GO_Central"/>
</dbReference>
<dbReference type="Proteomes" id="UP000813463">
    <property type="component" value="Chromosome 2"/>
</dbReference>
<feature type="region of interest" description="Disordered" evidence="11">
    <location>
        <begin position="2193"/>
        <end position="2240"/>
    </location>
</feature>
<comment type="subcellular location">
    <subcellularLocation>
        <location evidence="1">Nucleus</location>
    </subcellularLocation>
</comment>
<dbReference type="InterPro" id="IPR001965">
    <property type="entry name" value="Znf_PHD"/>
</dbReference>
<evidence type="ECO:0000256" key="3">
    <source>
        <dbReference type="ARBA" id="ARBA00022737"/>
    </source>
</evidence>
<keyword evidence="10" id="KW-0175">Coiled coil</keyword>
<keyword evidence="6" id="KW-0862">Zinc</keyword>
<dbReference type="GO" id="GO:0005634">
    <property type="term" value="C:nucleus"/>
    <property type="evidence" value="ECO:0000318"/>
    <property type="project" value="GO_Central"/>
</dbReference>
<dbReference type="InterPro" id="IPR056882">
    <property type="entry name" value="MOM1_dom"/>
</dbReference>
<dbReference type="PROSITE" id="PS51194">
    <property type="entry name" value="HELICASE_CTER"/>
    <property type="match status" value="1"/>
</dbReference>
<dbReference type="Pfam" id="PF00271">
    <property type="entry name" value="Helicase_C"/>
    <property type="match status" value="1"/>
</dbReference>
<evidence type="ECO:0000256" key="4">
    <source>
        <dbReference type="ARBA" id="ARBA00022741"/>
    </source>
</evidence>
<dbReference type="GO" id="GO:0003677">
    <property type="term" value="F:DNA binding"/>
    <property type="evidence" value="ECO:0000318"/>
    <property type="project" value="GO_Central"/>
</dbReference>
<keyword evidence="5 9" id="KW-0863">Zinc-finger</keyword>
<dbReference type="Gene3D" id="3.40.50.10810">
    <property type="entry name" value="Tandem AAA-ATPase domain"/>
    <property type="match status" value="1"/>
</dbReference>
<evidence type="ECO:0000256" key="8">
    <source>
        <dbReference type="ARBA" id="ARBA00023242"/>
    </source>
</evidence>
<dbReference type="KEGG" id="soe:110803654"/>
<dbReference type="InterPro" id="IPR038718">
    <property type="entry name" value="SNF2-like_sf"/>
</dbReference>
<evidence type="ECO:0000256" key="2">
    <source>
        <dbReference type="ARBA" id="ARBA00022723"/>
    </source>
</evidence>
<dbReference type="GO" id="GO:0042393">
    <property type="term" value="F:histone binding"/>
    <property type="evidence" value="ECO:0000318"/>
    <property type="project" value="GO_Central"/>
</dbReference>
<evidence type="ECO:0000313" key="15">
    <source>
        <dbReference type="Proteomes" id="UP000813463"/>
    </source>
</evidence>
<dbReference type="Pfam" id="PF00385">
    <property type="entry name" value="Chromo"/>
    <property type="match status" value="1"/>
</dbReference>
<dbReference type="GO" id="GO:0006338">
    <property type="term" value="P:chromatin remodeling"/>
    <property type="evidence" value="ECO:0000318"/>
    <property type="project" value="GO_Central"/>
</dbReference>
<feature type="compositionally biased region" description="Basic and acidic residues" evidence="11">
    <location>
        <begin position="10"/>
        <end position="19"/>
    </location>
</feature>
<dbReference type="PROSITE" id="PS01359">
    <property type="entry name" value="ZF_PHD_1"/>
    <property type="match status" value="1"/>
</dbReference>
<protein>
    <submittedName>
        <fullName evidence="16">Uncharacterized protein isoform X1</fullName>
    </submittedName>
</protein>
<feature type="compositionally biased region" description="Polar residues" evidence="11">
    <location>
        <begin position="254"/>
        <end position="264"/>
    </location>
</feature>
<evidence type="ECO:0000256" key="7">
    <source>
        <dbReference type="ARBA" id="ARBA00022840"/>
    </source>
</evidence>
<dbReference type="InterPro" id="IPR011011">
    <property type="entry name" value="Znf_FYVE_PHD"/>
</dbReference>
<dbReference type="PANTHER" id="PTHR45623">
    <property type="entry name" value="CHROMODOMAIN-HELICASE-DNA-BINDING PROTEIN 3-RELATED-RELATED"/>
    <property type="match status" value="1"/>
</dbReference>
<evidence type="ECO:0000256" key="10">
    <source>
        <dbReference type="SAM" id="Coils"/>
    </source>
</evidence>
<feature type="compositionally biased region" description="Polar residues" evidence="11">
    <location>
        <begin position="2343"/>
        <end position="2372"/>
    </location>
</feature>
<evidence type="ECO:0000259" key="14">
    <source>
        <dbReference type="PROSITE" id="PS51194"/>
    </source>
</evidence>
<keyword evidence="7" id="KW-0067">ATP-binding</keyword>
<dbReference type="GO" id="GO:0003682">
    <property type="term" value="F:chromatin binding"/>
    <property type="evidence" value="ECO:0000318"/>
    <property type="project" value="GO_Central"/>
</dbReference>
<dbReference type="GO" id="GO:0000785">
    <property type="term" value="C:chromatin"/>
    <property type="evidence" value="ECO:0000318"/>
    <property type="project" value="GO_Central"/>
</dbReference>
<dbReference type="Pfam" id="PF25029">
    <property type="entry name" value="MOM1"/>
    <property type="match status" value="1"/>
</dbReference>
<sequence>MVNDAVSARKSKENDDGSSKKLSSGKNDASASGPDASGLRRSIRAQSNSSPVSLRKSQRLEKQTPHTPPSSKKKIRQPSPLRRSVRESKSQSSSSKGMAEKGSPSSKGLKQQNKGSNTSDSSKDKIRKPDKTLKEIAQEFKDKGKQNCSSEVGKKKRKILNAKRYREMFKPLKKSKTSESNSDVKSRLENYVDSGDSDSEKVDEEEHEHSDEEELKGNCTKDTEGDVGDSNSCEIGDGEDPSVSRGHNARFPSSPKNEAVQISDQTEEVPANGSVMESLPNQEMLSASNKLSDNVNDSGFSQKGISLGASAFASEDMGNCSLDVTISSSSLCQMSIFAEECAKCLRKRRVDHDSPEQLLCCCLSNIVNDMDDYKDRGQCGTIVTAEFAEELGRYVKQSDSLLDVQQSMCVTCKLPGKLLQCSGKRCGRSFHPSCSLNPEKNIYLPNWYCSNCTKKRLALGVHSMSRGIESILDVREVDMSNTEGRHKQKQCFVKYKGLAHIHNRWVPGIHLVHEDPEFREKPGKEKKDTQWAPVLARPHRLLQRRSIIINGKPIDQEVSLESNSQHEWLVKWCGLDYDQATWEPEDSSFFKKPEAQRLIEEYETRHNKARKTPQSGSNEAQEKTKDPPVKIGKLMVGGAESRYLNFVNKLREYHNKGHNAVLLDEQDRFVKVIHLVSSLVTHVSRPFLIISPYASLPSWEAEFAHVDASINVVVYGGNADARNIIRSLEVYEEGSQVMLQVLLSSAEAVAEDVEELKGIGWEAVIIDDCQLSCILAHSGCIMNLSTCWRLLLMNAQLKDDTTDYYNILSLLDPGCSTNQNKDINVLKDRLSSFIVFARFLEYWVPVEISNIQLERYCYSILSEFPALRSFTKSDPMGSLRNILISLRKCCDHPYIVDWQLQASLAKGISQETMTEVDIRASGKLHLLEKLLSELKNQKLKVLILFQSTSGSGRDTSAFVLEDLLRLRFGEDSYEYVPSGLVSSKMKTTCKDFNSLRERSFFLLETRACSPIIKLSLVDAVILFDSDWNPHNDLRALQKITIDSKLEQIKVFRLYCPCTVEEKVLILAKNDTILDSTLQSIVPITSQKILMWGSSNLFSRLDEFHRDKTLDFKDNIVFGSSFLTDVGKEIVALFQNRTNIYSSKYISLARQNGGCYLKCIPLIGEQKIQQEEVLPHDFWTKLLEGKQPQWKYLSGSSQSSQRNRKRVRYSEELPLEAQSDEAGKRRRKMDGTKIDSSSQQAEPRMEKTNSGNNDHQEKSGSSLITNSEAIAKNDPSFLKNIGPTLSSMTIASRETTLIAECSDLPDEQIDHFELLKPTMLNLCEALQLEDEEKGLVERFLLYLVKNYRVTRMSETTLQAFLLSVCWTASEEVKNKIDHKKSLTIATEKVGFNCSECEAENIYSMVKPKMESYLCLGTKNPDLKRNSVESSVGNLKKLDVELEESLLGADVFEKYMKKVEKGCAKEMERLKNKHNEELEKFEISREQLKMKLETNCKAESTTIRLTYGNSSVGIDKLRALDNSYAKKREHLEREIFICQKELEARQKIEKDEEQKRLTGYMKRVKALGYRKLLGESYVKYGVNSQAAESIRLSKDSNGNVGMNGNLPKQQSSNREAIGSVLFQNLENISEQRVSCDNDTFTTSIENVRASKGPYTAMFLPKQPCARVGQIEKDTNQMGDVVVDNSTFTPDQPCAPTGKVQKADNQMDDGVVDASAFQPDQPCAPMGQIEKDTNQMDDMVVVDTNTFAPDQPCAPFGKIQKADNQIDDAVVDASMFPPDQPCAPMGQIEKDTNQMDDTAVDTNTFTLDQPCAPIGQIEVVDNQMDDVVVDASIFPPDQPCAPTGQIEKYTNQMDDVVVDASTFLPRQPCAPTGQTEKPDNQMDDVVVDSSTFPRSQPCALTGQIEKDTNQIDAAQSVRINVGSTTGPLLSPVGSLLEHPTADTSQGLGDESHNGVGEPVGHATETHNSLPLRRTSSLNCTNHMPSDIRRNEGTSSSNEASFNDWVTHYNDQMIVAPNGRLHIQPFENHITPRHQDQNNASNLGEAVSQPLQQLSVHPAHTNPVPNERNVSAPRGPVPVLASYENRVQVSGPTFSWVPTSNHFDPLQNELDRMRKEIGNIMIIHEQKKLQLKSECDKEIEELVAQIRRKYNKKLDEAESSFMLKKNELEICQDKVVRHKMLAEAFRSKCTDYKAATRTQQLGNPSSSAESSSQLHSTRPLAPAGPVSATPLATGPTSIAPPVRGVRASTTLGSYTRISHDNPVAPPTGQFRREAHATAPHMQPFRPASLANSSSSMPSGDLLVAQPPNNPTSASAPQLPSQATPLNLSLSATQLIMDITRRHDANHHQISSNGNALPENVRNSESATNLQPTSSNVAEDVVCLSDDD</sequence>
<dbReference type="PANTHER" id="PTHR45623:SF13">
    <property type="entry name" value="HELICASE PROTEIN MOM1"/>
    <property type="match status" value="1"/>
</dbReference>
<evidence type="ECO:0000256" key="5">
    <source>
        <dbReference type="ARBA" id="ARBA00022771"/>
    </source>
</evidence>
<dbReference type="InterPro" id="IPR023780">
    <property type="entry name" value="Chromo_domain"/>
</dbReference>
<reference evidence="16" key="2">
    <citation type="submission" date="2025-08" db="UniProtKB">
        <authorList>
            <consortium name="RefSeq"/>
        </authorList>
    </citation>
    <scope>IDENTIFICATION</scope>
    <source>
        <tissue evidence="16">Leaf</tissue>
    </source>
</reference>
<dbReference type="SUPFAM" id="SSF57903">
    <property type="entry name" value="FYVE/PHD zinc finger"/>
    <property type="match status" value="1"/>
</dbReference>
<dbReference type="InterPro" id="IPR000953">
    <property type="entry name" value="Chromo/chromo_shadow_dom"/>
</dbReference>
<feature type="compositionally biased region" description="Low complexity" evidence="11">
    <location>
        <begin position="2201"/>
        <end position="2212"/>
    </location>
</feature>
<proteinExistence type="predicted"/>
<dbReference type="Gene3D" id="6.10.250.1310">
    <property type="match status" value="1"/>
</dbReference>
<feature type="coiled-coil region" evidence="10">
    <location>
        <begin position="1462"/>
        <end position="1532"/>
    </location>
</feature>
<dbReference type="SUPFAM" id="SSF54160">
    <property type="entry name" value="Chromo domain-like"/>
    <property type="match status" value="2"/>
</dbReference>
<accession>A0A9R0JDD4</accession>
<organism evidence="15 16">
    <name type="scientific">Spinacia oleracea</name>
    <name type="common">Spinach</name>
    <dbReference type="NCBI Taxonomy" id="3562"/>
    <lineage>
        <taxon>Eukaryota</taxon>
        <taxon>Viridiplantae</taxon>
        <taxon>Streptophyta</taxon>
        <taxon>Embryophyta</taxon>
        <taxon>Tracheophyta</taxon>
        <taxon>Spermatophyta</taxon>
        <taxon>Magnoliopsida</taxon>
        <taxon>eudicotyledons</taxon>
        <taxon>Gunneridae</taxon>
        <taxon>Pentapetalae</taxon>
        <taxon>Caryophyllales</taxon>
        <taxon>Chenopodiaceae</taxon>
        <taxon>Chenopodioideae</taxon>
        <taxon>Anserineae</taxon>
        <taxon>Spinacia</taxon>
    </lineage>
</organism>
<dbReference type="Gene3D" id="3.40.50.300">
    <property type="entry name" value="P-loop containing nucleotide triphosphate hydrolases"/>
    <property type="match status" value="1"/>
</dbReference>
<feature type="compositionally biased region" description="Low complexity" evidence="11">
    <location>
        <begin position="2282"/>
        <end position="2294"/>
    </location>
</feature>
<feature type="region of interest" description="Disordered" evidence="11">
    <location>
        <begin position="1191"/>
        <end position="1260"/>
    </location>
</feature>
<dbReference type="PROSITE" id="PS50016">
    <property type="entry name" value="ZF_PHD_2"/>
    <property type="match status" value="1"/>
</dbReference>
<feature type="compositionally biased region" description="Basic and acidic residues" evidence="11">
    <location>
        <begin position="207"/>
        <end position="224"/>
    </location>
</feature>
<dbReference type="InterPro" id="IPR016197">
    <property type="entry name" value="Chromo-like_dom_sf"/>
</dbReference>
<evidence type="ECO:0000256" key="9">
    <source>
        <dbReference type="PROSITE-ProRule" id="PRU00146"/>
    </source>
</evidence>
<feature type="domain" description="PHD-type" evidence="13">
    <location>
        <begin position="406"/>
        <end position="455"/>
    </location>
</feature>
<feature type="region of interest" description="Disordered" evidence="11">
    <location>
        <begin position="1935"/>
        <end position="1964"/>
    </location>
</feature>
<dbReference type="Pfam" id="PF00176">
    <property type="entry name" value="SNF2-rel_dom"/>
    <property type="match status" value="1"/>
</dbReference>
<feature type="region of interest" description="Disordered" evidence="11">
    <location>
        <begin position="1"/>
        <end position="273"/>
    </location>
</feature>
<dbReference type="GO" id="GO:0008270">
    <property type="term" value="F:zinc ion binding"/>
    <property type="evidence" value="ECO:0007669"/>
    <property type="project" value="UniProtKB-KW"/>
</dbReference>